<accession>A0ABD5UEN6</accession>
<comment type="caution">
    <text evidence="2">The sequence shown here is derived from an EMBL/GenBank/DDBJ whole genome shotgun (WGS) entry which is preliminary data.</text>
</comment>
<dbReference type="EMBL" id="JBHSXI010000001">
    <property type="protein sequence ID" value="MFC6887894.1"/>
    <property type="molecule type" value="Genomic_DNA"/>
</dbReference>
<dbReference type="AlphaFoldDB" id="A0ABD5UEN6"/>
<proteinExistence type="predicted"/>
<gene>
    <name evidence="2" type="ORF">ACFQEY_02325</name>
</gene>
<dbReference type="RefSeq" id="WP_379764404.1">
    <property type="nucleotide sequence ID" value="NZ_JBHSXI010000001.1"/>
</dbReference>
<evidence type="ECO:0000256" key="1">
    <source>
        <dbReference type="SAM" id="MobiDB-lite"/>
    </source>
</evidence>
<keyword evidence="3" id="KW-1185">Reference proteome</keyword>
<feature type="compositionally biased region" description="Polar residues" evidence="1">
    <location>
        <begin position="9"/>
        <end position="20"/>
    </location>
</feature>
<reference evidence="2 3" key="1">
    <citation type="journal article" date="2019" name="Int. J. Syst. Evol. Microbiol.">
        <title>The Global Catalogue of Microorganisms (GCM) 10K type strain sequencing project: providing services to taxonomists for standard genome sequencing and annotation.</title>
        <authorList>
            <consortium name="The Broad Institute Genomics Platform"/>
            <consortium name="The Broad Institute Genome Sequencing Center for Infectious Disease"/>
            <person name="Wu L."/>
            <person name="Ma J."/>
        </authorList>
    </citation>
    <scope>NUCLEOTIDE SEQUENCE [LARGE SCALE GENOMIC DNA]</scope>
    <source>
        <strain evidence="2 3">Y73</strain>
    </source>
</reference>
<evidence type="ECO:0000313" key="3">
    <source>
        <dbReference type="Proteomes" id="UP001596333"/>
    </source>
</evidence>
<dbReference type="Proteomes" id="UP001596333">
    <property type="component" value="Unassembled WGS sequence"/>
</dbReference>
<feature type="compositionally biased region" description="Acidic residues" evidence="1">
    <location>
        <begin position="22"/>
        <end position="31"/>
    </location>
</feature>
<feature type="region of interest" description="Disordered" evidence="1">
    <location>
        <begin position="1"/>
        <end position="47"/>
    </location>
</feature>
<sequence>MTRSEDRGLSNSPNGDSSTDAEILDSDEPAVDAEHIPAPTPHVGGKPPREYELFGSFQIDAGGNAWVAAKYPVDVTEVR</sequence>
<organism evidence="2 3">
    <name type="scientific">Halorubrum trueperi</name>
    <dbReference type="NCBI Taxonomy" id="2004704"/>
    <lineage>
        <taxon>Archaea</taxon>
        <taxon>Methanobacteriati</taxon>
        <taxon>Methanobacteriota</taxon>
        <taxon>Stenosarchaea group</taxon>
        <taxon>Halobacteria</taxon>
        <taxon>Halobacteriales</taxon>
        <taxon>Haloferacaceae</taxon>
        <taxon>Halorubrum</taxon>
    </lineage>
</organism>
<protein>
    <submittedName>
        <fullName evidence="2">Uncharacterized protein</fullName>
    </submittedName>
</protein>
<name>A0ABD5UEN6_9EURY</name>
<evidence type="ECO:0000313" key="2">
    <source>
        <dbReference type="EMBL" id="MFC6887894.1"/>
    </source>
</evidence>